<name>A0ABR2T3C6_9ROSI</name>
<dbReference type="Proteomes" id="UP001396334">
    <property type="component" value="Unassembled WGS sequence"/>
</dbReference>
<sequence>MSTGKGVRRKPVQYRASLGRRIVRLETPSPSGRNRVAVAVRLWNEAHSCDGNGGCMVSALLFSFLQVLARRVAWVDQFLVAYKGQFWVGLAVYGSTKGFVDLVWVAGSRLGTGKIWNFWDEDEGSGLVGSKLAGYGTDDLSMEESFWVSILKWLGSLGNGGKSIRRTGYRDRTTVSRLKMITCMDYEVTWAATVGGGTCKRGSWIAGRCHKHSLTTMIGCYYGLVKHWEYGWPVKPFTEVGSGILIVQMIGFRQQGLVIGPQRGGPLGLTKTDMGLGCGKGSTMMGGIITDDGLIIILKWGLDHLSGTKRMEIIHGGPTCRKGLVRSAGLHGNLSRPEGFEGPFQFGDWLRFDMEKPVTQRRRQGIVFKDGRNQVVMGNREHSAETRSLEDGKVQNRQDKGKVVISGGSRYRGAKRTLQGKNEVSHPLTVKRSKQGSMHVGLEEDEVSEATSPMKHLPTVEAAGQPRREPRNS</sequence>
<dbReference type="EMBL" id="JBBPBN010000009">
    <property type="protein sequence ID" value="KAK9031978.1"/>
    <property type="molecule type" value="Genomic_DNA"/>
</dbReference>
<feature type="region of interest" description="Disordered" evidence="1">
    <location>
        <begin position="409"/>
        <end position="473"/>
    </location>
</feature>
<gene>
    <name evidence="2" type="ORF">V6N11_056263</name>
</gene>
<reference evidence="2 3" key="1">
    <citation type="journal article" date="2024" name="G3 (Bethesda)">
        <title>Genome assembly of Hibiscus sabdariffa L. provides insights into metabolisms of medicinal natural products.</title>
        <authorList>
            <person name="Kim T."/>
        </authorList>
    </citation>
    <scope>NUCLEOTIDE SEQUENCE [LARGE SCALE GENOMIC DNA]</scope>
    <source>
        <strain evidence="2">TK-2024</strain>
        <tissue evidence="2">Old leaves</tissue>
    </source>
</reference>
<evidence type="ECO:0000313" key="3">
    <source>
        <dbReference type="Proteomes" id="UP001396334"/>
    </source>
</evidence>
<proteinExistence type="predicted"/>
<evidence type="ECO:0000256" key="1">
    <source>
        <dbReference type="SAM" id="MobiDB-lite"/>
    </source>
</evidence>
<evidence type="ECO:0000313" key="2">
    <source>
        <dbReference type="EMBL" id="KAK9031978.1"/>
    </source>
</evidence>
<protein>
    <submittedName>
        <fullName evidence="2">Uncharacterized protein</fullName>
    </submittedName>
</protein>
<organism evidence="2 3">
    <name type="scientific">Hibiscus sabdariffa</name>
    <name type="common">roselle</name>
    <dbReference type="NCBI Taxonomy" id="183260"/>
    <lineage>
        <taxon>Eukaryota</taxon>
        <taxon>Viridiplantae</taxon>
        <taxon>Streptophyta</taxon>
        <taxon>Embryophyta</taxon>
        <taxon>Tracheophyta</taxon>
        <taxon>Spermatophyta</taxon>
        <taxon>Magnoliopsida</taxon>
        <taxon>eudicotyledons</taxon>
        <taxon>Gunneridae</taxon>
        <taxon>Pentapetalae</taxon>
        <taxon>rosids</taxon>
        <taxon>malvids</taxon>
        <taxon>Malvales</taxon>
        <taxon>Malvaceae</taxon>
        <taxon>Malvoideae</taxon>
        <taxon>Hibiscus</taxon>
    </lineage>
</organism>
<comment type="caution">
    <text evidence="2">The sequence shown here is derived from an EMBL/GenBank/DDBJ whole genome shotgun (WGS) entry which is preliminary data.</text>
</comment>
<accession>A0ABR2T3C6</accession>
<keyword evidence="3" id="KW-1185">Reference proteome</keyword>